<protein>
    <submittedName>
        <fullName evidence="3">Excalibur calcium-binding domain-containing protein</fullName>
    </submittedName>
</protein>
<reference evidence="3 4" key="1">
    <citation type="journal article" date="2016" name="Int. J. Syst. Evol. Microbiol.">
        <title>Nocardioides albidus sp. nov., an actinobacterium isolated from garden soil.</title>
        <authorList>
            <person name="Singh H."/>
            <person name="Du J."/>
            <person name="Trinh H."/>
            <person name="Won K."/>
            <person name="Yang J.E."/>
            <person name="Yin C."/>
            <person name="Kook M."/>
            <person name="Yi T.H."/>
        </authorList>
    </citation>
    <scope>NUCLEOTIDE SEQUENCE [LARGE SCALE GENOMIC DNA]</scope>
    <source>
        <strain evidence="3 4">CCTCC AB 2015297</strain>
    </source>
</reference>
<evidence type="ECO:0000256" key="1">
    <source>
        <dbReference type="SAM" id="SignalP"/>
    </source>
</evidence>
<dbReference type="OrthoDB" id="2735480at2"/>
<dbReference type="Pfam" id="PF05901">
    <property type="entry name" value="Excalibur"/>
    <property type="match status" value="1"/>
</dbReference>
<name>A0A5C4VUL1_9ACTN</name>
<evidence type="ECO:0000313" key="4">
    <source>
        <dbReference type="Proteomes" id="UP000313231"/>
    </source>
</evidence>
<sequence length="93" mass="9691">MKSRRLAAVLATSALVAPLSLALAAPTQAAAAGPRVFANCTAMNKVHPHGVGRPGAVDKTSSTKVTTFTRNAKLYRANAKSDRDKDGIACEKK</sequence>
<accession>A0A5C4VUL1</accession>
<dbReference type="AlphaFoldDB" id="A0A5C4VUL1"/>
<keyword evidence="4" id="KW-1185">Reference proteome</keyword>
<gene>
    <name evidence="3" type="ORF">FHP29_11335</name>
</gene>
<dbReference type="InterPro" id="IPR008613">
    <property type="entry name" value="Excalibur_Ca-bd_domain"/>
</dbReference>
<comment type="caution">
    <text evidence="3">The sequence shown here is derived from an EMBL/GenBank/DDBJ whole genome shotgun (WGS) entry which is preliminary data.</text>
</comment>
<feature type="domain" description="Excalibur calcium-binding" evidence="2">
    <location>
        <begin position="36"/>
        <end position="91"/>
    </location>
</feature>
<dbReference type="SMART" id="SM00894">
    <property type="entry name" value="Excalibur"/>
    <property type="match status" value="1"/>
</dbReference>
<dbReference type="Proteomes" id="UP000313231">
    <property type="component" value="Unassembled WGS sequence"/>
</dbReference>
<dbReference type="RefSeq" id="WP_139622972.1">
    <property type="nucleotide sequence ID" value="NZ_VDMP01000024.1"/>
</dbReference>
<organism evidence="3 4">
    <name type="scientific">Nocardioides albidus</name>
    <dbReference type="NCBI Taxonomy" id="1517589"/>
    <lineage>
        <taxon>Bacteria</taxon>
        <taxon>Bacillati</taxon>
        <taxon>Actinomycetota</taxon>
        <taxon>Actinomycetes</taxon>
        <taxon>Propionibacteriales</taxon>
        <taxon>Nocardioidaceae</taxon>
        <taxon>Nocardioides</taxon>
    </lineage>
</organism>
<feature type="signal peptide" evidence="1">
    <location>
        <begin position="1"/>
        <end position="24"/>
    </location>
</feature>
<feature type="chain" id="PRO_5022856829" evidence="1">
    <location>
        <begin position="25"/>
        <end position="93"/>
    </location>
</feature>
<evidence type="ECO:0000259" key="2">
    <source>
        <dbReference type="SMART" id="SM00894"/>
    </source>
</evidence>
<evidence type="ECO:0000313" key="3">
    <source>
        <dbReference type="EMBL" id="TNM39481.1"/>
    </source>
</evidence>
<keyword evidence="1" id="KW-0732">Signal</keyword>
<proteinExistence type="predicted"/>
<dbReference type="EMBL" id="VDMP01000024">
    <property type="protein sequence ID" value="TNM39481.1"/>
    <property type="molecule type" value="Genomic_DNA"/>
</dbReference>